<evidence type="ECO:0000256" key="5">
    <source>
        <dbReference type="ARBA" id="ARBA00022679"/>
    </source>
</evidence>
<comment type="function">
    <text evidence="10">Catalyzes the transfer of pyrophosphate from adenosine triphosphate (ATP) to 6-hydroxymethyl-7,8-dihydropterin, an enzymatic step in folate biosynthesis pathway.</text>
</comment>
<accession>A0A4Z0WFM9</accession>
<evidence type="ECO:0000256" key="6">
    <source>
        <dbReference type="ARBA" id="ARBA00022741"/>
    </source>
</evidence>
<keyword evidence="8" id="KW-0067">ATP-binding</keyword>
<dbReference type="InterPro" id="IPR000550">
    <property type="entry name" value="Hppk"/>
</dbReference>
<protein>
    <recommendedName>
        <fullName evidence="4">2-amino-4-hydroxy-6-hydroxymethyldihydropteridine pyrophosphokinase</fullName>
        <ecNumber evidence="3">2.7.6.3</ecNumber>
    </recommendedName>
    <alternativeName>
        <fullName evidence="11">6-hydroxymethyl-7,8-dihydropterin pyrophosphokinase</fullName>
    </alternativeName>
    <alternativeName>
        <fullName evidence="12">7,8-dihydro-6-hydroxymethylpterin-pyrophosphokinase</fullName>
    </alternativeName>
</protein>
<comment type="caution">
    <text evidence="14">The sequence shown here is derived from an EMBL/GenBank/DDBJ whole genome shotgun (WGS) entry which is preliminary data.</text>
</comment>
<keyword evidence="5 14" id="KW-0808">Transferase</keyword>
<dbReference type="InterPro" id="IPR035907">
    <property type="entry name" value="Hppk_sf"/>
</dbReference>
<evidence type="ECO:0000256" key="1">
    <source>
        <dbReference type="ARBA" id="ARBA00005051"/>
    </source>
</evidence>
<dbReference type="PANTHER" id="PTHR43071:SF1">
    <property type="entry name" value="2-AMINO-4-HYDROXY-6-HYDROXYMETHYLDIHYDROPTERIDINE PYROPHOSPHOKINASE"/>
    <property type="match status" value="1"/>
</dbReference>
<comment type="similarity">
    <text evidence="2">Belongs to the HPPK family.</text>
</comment>
<dbReference type="UniPathway" id="UPA00077">
    <property type="reaction ID" value="UER00155"/>
</dbReference>
<dbReference type="CDD" id="cd00483">
    <property type="entry name" value="HPPK"/>
    <property type="match status" value="1"/>
</dbReference>
<dbReference type="RefSeq" id="WP_135482674.1">
    <property type="nucleotide sequence ID" value="NZ_SRMF01000002.1"/>
</dbReference>
<dbReference type="EMBL" id="SRMF01000002">
    <property type="protein sequence ID" value="TGG94106.1"/>
    <property type="molecule type" value="Genomic_DNA"/>
</dbReference>
<evidence type="ECO:0000256" key="2">
    <source>
        <dbReference type="ARBA" id="ARBA00005810"/>
    </source>
</evidence>
<evidence type="ECO:0000256" key="7">
    <source>
        <dbReference type="ARBA" id="ARBA00022777"/>
    </source>
</evidence>
<proteinExistence type="inferred from homology"/>
<evidence type="ECO:0000313" key="14">
    <source>
        <dbReference type="EMBL" id="TGG94106.1"/>
    </source>
</evidence>
<evidence type="ECO:0000256" key="11">
    <source>
        <dbReference type="ARBA" id="ARBA00029766"/>
    </source>
</evidence>
<evidence type="ECO:0000256" key="4">
    <source>
        <dbReference type="ARBA" id="ARBA00016218"/>
    </source>
</evidence>
<dbReference type="GO" id="GO:0046654">
    <property type="term" value="P:tetrahydrofolate biosynthetic process"/>
    <property type="evidence" value="ECO:0007669"/>
    <property type="project" value="UniProtKB-UniPathway"/>
</dbReference>
<comment type="pathway">
    <text evidence="1">Cofactor biosynthesis; tetrahydrofolate biosynthesis; 2-amino-4-hydroxy-6-hydroxymethyl-7,8-dihydropteridine diphosphate from 7,8-dihydroneopterin triphosphate: step 4/4.</text>
</comment>
<dbReference type="GO" id="GO:0005524">
    <property type="term" value="F:ATP binding"/>
    <property type="evidence" value="ECO:0007669"/>
    <property type="project" value="UniProtKB-KW"/>
</dbReference>
<keyword evidence="9" id="KW-0289">Folate biosynthesis</keyword>
<dbReference type="AlphaFoldDB" id="A0A4Z0WFM9"/>
<dbReference type="GO" id="GO:0016301">
    <property type="term" value="F:kinase activity"/>
    <property type="evidence" value="ECO:0007669"/>
    <property type="project" value="UniProtKB-KW"/>
</dbReference>
<sequence>MTRVLNDTFAQVYIGLGSNLDDPVAQLDAAIGWLQSEAHVSLLVVSGYYATAPIGGPPDQPDFVNAVAEISTRLTPESLLAALQQIEARQQRERKERWGPRTLDLDILLYGEERISLPNLTIPHPRMKERAFVLVPLADLVPDDLELDGQPLAYWLKQVADQAITAL</sequence>
<dbReference type="GO" id="GO:0046656">
    <property type="term" value="P:folic acid biosynthetic process"/>
    <property type="evidence" value="ECO:0007669"/>
    <property type="project" value="UniProtKB-KW"/>
</dbReference>
<dbReference type="PROSITE" id="PS00794">
    <property type="entry name" value="HPPK"/>
    <property type="match status" value="1"/>
</dbReference>
<feature type="domain" description="7,8-dihydro-6-hydroxymethylpterin-pyrophosphokinase" evidence="13">
    <location>
        <begin position="97"/>
        <end position="108"/>
    </location>
</feature>
<dbReference type="Pfam" id="PF01288">
    <property type="entry name" value="HPPK"/>
    <property type="match status" value="1"/>
</dbReference>
<evidence type="ECO:0000256" key="3">
    <source>
        <dbReference type="ARBA" id="ARBA00013253"/>
    </source>
</evidence>
<evidence type="ECO:0000256" key="8">
    <source>
        <dbReference type="ARBA" id="ARBA00022840"/>
    </source>
</evidence>
<dbReference type="NCBIfam" id="TIGR01498">
    <property type="entry name" value="folK"/>
    <property type="match status" value="1"/>
</dbReference>
<dbReference type="Proteomes" id="UP000297475">
    <property type="component" value="Unassembled WGS sequence"/>
</dbReference>
<dbReference type="OrthoDB" id="9808041at2"/>
<keyword evidence="15" id="KW-1185">Reference proteome</keyword>
<dbReference type="EC" id="2.7.6.3" evidence="3"/>
<gene>
    <name evidence="14" type="primary">folK</name>
    <name evidence="14" type="ORF">E4656_07980</name>
</gene>
<evidence type="ECO:0000256" key="12">
    <source>
        <dbReference type="ARBA" id="ARBA00033413"/>
    </source>
</evidence>
<evidence type="ECO:0000259" key="13">
    <source>
        <dbReference type="PROSITE" id="PS00794"/>
    </source>
</evidence>
<name>A0A4Z0WFM9_9GAMM</name>
<organism evidence="14 15">
    <name type="scientific">Natronospirillum operosum</name>
    <dbReference type="NCBI Taxonomy" id="2759953"/>
    <lineage>
        <taxon>Bacteria</taxon>
        <taxon>Pseudomonadati</taxon>
        <taxon>Pseudomonadota</taxon>
        <taxon>Gammaproteobacteria</taxon>
        <taxon>Oceanospirillales</taxon>
        <taxon>Natronospirillaceae</taxon>
        <taxon>Natronospirillum</taxon>
    </lineage>
</organism>
<keyword evidence="6" id="KW-0547">Nucleotide-binding</keyword>
<dbReference type="GO" id="GO:0003848">
    <property type="term" value="F:2-amino-4-hydroxy-6-hydroxymethyldihydropteridine diphosphokinase activity"/>
    <property type="evidence" value="ECO:0007669"/>
    <property type="project" value="UniProtKB-EC"/>
</dbReference>
<dbReference type="SUPFAM" id="SSF55083">
    <property type="entry name" value="6-hydroxymethyl-7,8-dihydropterin pyrophosphokinase, HPPK"/>
    <property type="match status" value="1"/>
</dbReference>
<keyword evidence="7 14" id="KW-0418">Kinase</keyword>
<evidence type="ECO:0000256" key="9">
    <source>
        <dbReference type="ARBA" id="ARBA00022909"/>
    </source>
</evidence>
<dbReference type="Gene3D" id="3.30.70.560">
    <property type="entry name" value="7,8-Dihydro-6-hydroxymethylpterin-pyrophosphokinase HPPK"/>
    <property type="match status" value="1"/>
</dbReference>
<evidence type="ECO:0000313" key="15">
    <source>
        <dbReference type="Proteomes" id="UP000297475"/>
    </source>
</evidence>
<dbReference type="PANTHER" id="PTHR43071">
    <property type="entry name" value="2-AMINO-4-HYDROXY-6-HYDROXYMETHYLDIHYDROPTERIDINE PYROPHOSPHOKINASE"/>
    <property type="match status" value="1"/>
</dbReference>
<evidence type="ECO:0000256" key="10">
    <source>
        <dbReference type="ARBA" id="ARBA00029409"/>
    </source>
</evidence>
<reference evidence="14 15" key="1">
    <citation type="submission" date="2019-04" db="EMBL/GenBank/DDBJ databases">
        <title>Natronospirillum operosus gen. nov., sp. nov., a haloalkaliphilic satellite isolated from decaying biomass of laboratory culture of cyanobacterium Geitlerinema sp. and proposal of Natronospirillaceae fam. nov. and Saccharospirillaceae fam. nov.</title>
        <authorList>
            <person name="Kevbrin V."/>
            <person name="Boltyanskaya Y."/>
            <person name="Koziaeva V."/>
            <person name="Grouzdev D.S."/>
            <person name="Park M."/>
            <person name="Cho J."/>
        </authorList>
    </citation>
    <scope>NUCLEOTIDE SEQUENCE [LARGE SCALE GENOMIC DNA]</scope>
    <source>
        <strain evidence="14 15">G-116</strain>
    </source>
</reference>